<comment type="caution">
    <text evidence="1">The sequence shown here is derived from an EMBL/GenBank/DDBJ whole genome shotgun (WGS) entry which is preliminary data.</text>
</comment>
<reference evidence="1" key="1">
    <citation type="submission" date="2020-05" db="EMBL/GenBank/DDBJ databases">
        <title>Large-scale comparative analyses of tick genomes elucidate their genetic diversity and vector capacities.</title>
        <authorList>
            <person name="Jia N."/>
            <person name="Wang J."/>
            <person name="Shi W."/>
            <person name="Du L."/>
            <person name="Sun Y."/>
            <person name="Zhan W."/>
            <person name="Jiang J."/>
            <person name="Wang Q."/>
            <person name="Zhang B."/>
            <person name="Ji P."/>
            <person name="Sakyi L.B."/>
            <person name="Cui X."/>
            <person name="Yuan T."/>
            <person name="Jiang B."/>
            <person name="Yang W."/>
            <person name="Lam T.T.-Y."/>
            <person name="Chang Q."/>
            <person name="Ding S."/>
            <person name="Wang X."/>
            <person name="Zhu J."/>
            <person name="Ruan X."/>
            <person name="Zhao L."/>
            <person name="Wei J."/>
            <person name="Que T."/>
            <person name="Du C."/>
            <person name="Cheng J."/>
            <person name="Dai P."/>
            <person name="Han X."/>
            <person name="Huang E."/>
            <person name="Gao Y."/>
            <person name="Liu J."/>
            <person name="Shao H."/>
            <person name="Ye R."/>
            <person name="Li L."/>
            <person name="Wei W."/>
            <person name="Wang X."/>
            <person name="Wang C."/>
            <person name="Yang T."/>
            <person name="Huo Q."/>
            <person name="Li W."/>
            <person name="Guo W."/>
            <person name="Chen H."/>
            <person name="Zhou L."/>
            <person name="Ni X."/>
            <person name="Tian J."/>
            <person name="Zhou Y."/>
            <person name="Sheng Y."/>
            <person name="Liu T."/>
            <person name="Pan Y."/>
            <person name="Xia L."/>
            <person name="Li J."/>
            <person name="Zhao F."/>
            <person name="Cao W."/>
        </authorList>
    </citation>
    <scope>NUCLEOTIDE SEQUENCE</scope>
    <source>
        <strain evidence="1">Dsil-2018</strain>
    </source>
</reference>
<organism evidence="1 2">
    <name type="scientific">Dermacentor silvarum</name>
    <name type="common">Tick</name>
    <dbReference type="NCBI Taxonomy" id="543639"/>
    <lineage>
        <taxon>Eukaryota</taxon>
        <taxon>Metazoa</taxon>
        <taxon>Ecdysozoa</taxon>
        <taxon>Arthropoda</taxon>
        <taxon>Chelicerata</taxon>
        <taxon>Arachnida</taxon>
        <taxon>Acari</taxon>
        <taxon>Parasitiformes</taxon>
        <taxon>Ixodida</taxon>
        <taxon>Ixodoidea</taxon>
        <taxon>Ixodidae</taxon>
        <taxon>Rhipicephalinae</taxon>
        <taxon>Dermacentor</taxon>
    </lineage>
</organism>
<dbReference type="Proteomes" id="UP000821865">
    <property type="component" value="Chromosome 1"/>
</dbReference>
<name>A0ACB8DWX1_DERSI</name>
<evidence type="ECO:0000313" key="2">
    <source>
        <dbReference type="Proteomes" id="UP000821865"/>
    </source>
</evidence>
<dbReference type="EMBL" id="CM023470">
    <property type="protein sequence ID" value="KAH7978770.1"/>
    <property type="molecule type" value="Genomic_DNA"/>
</dbReference>
<accession>A0ACB8DWX1</accession>
<keyword evidence="2" id="KW-1185">Reference proteome</keyword>
<proteinExistence type="predicted"/>
<gene>
    <name evidence="1" type="ORF">HPB49_006705</name>
</gene>
<sequence>MLDVSDVVGQLGWYQLAVGAITVLRAFPTSWTLLIAPFIVPDVDHWCAKPTWLAANWTDEQWKQIAIPTKGVAMGANTSAESVLRAGKFENCRYRAVFENGTVDPETLLACDAWTYNETVPGSSAVPEWDLVCSHDWQRSLMQSVVFAGSLVGALLLGRLSDRYGRRLVFFASNFGFILFASVSSASPSAICYNSIRFITAFCVAGMQTTAASLFTEIVEPRHRNLLNVGFSLGFTLPTLLLPGVAYLVGSWKYLQLIAGLSGFVLIPFIFIVQESPRWLVSTHREKQAREAIVKILRINGRPVPDMESTMRELVEKSKADAQLASTSPVEIFRHKRLLRNTLCLFILWFCDNLLLFATTLSSVDLGGSRFVNFALSAAGEIPGGLVSLPIVRYCRRRRSQAAMMLLAGLAAILISLLPLENLWLRLGLNMTSRFLLVISGAIKWVFTMELFPTATRSFGFAACFTMGRIGGIVAPFMRDLGIHVHVIAPTIVLSGAGLCGATATCFLPETLGKPLPDTFDEANDLGLKTKRK</sequence>
<evidence type="ECO:0000313" key="1">
    <source>
        <dbReference type="EMBL" id="KAH7978770.1"/>
    </source>
</evidence>
<protein>
    <submittedName>
        <fullName evidence="1">Uncharacterized protein</fullName>
    </submittedName>
</protein>